<gene>
    <name evidence="1" type="ORF">E2R66_11135</name>
</gene>
<proteinExistence type="predicted"/>
<dbReference type="InterPro" id="IPR025332">
    <property type="entry name" value="DUF4238"/>
</dbReference>
<keyword evidence="2" id="KW-1185">Reference proteome</keyword>
<name>A0A4Y8SGX8_9SPHI</name>
<dbReference type="OrthoDB" id="669645at2"/>
<evidence type="ECO:0000313" key="2">
    <source>
        <dbReference type="Proteomes" id="UP000297540"/>
    </source>
</evidence>
<comment type="caution">
    <text evidence="1">The sequence shown here is derived from an EMBL/GenBank/DDBJ whole genome shotgun (WGS) entry which is preliminary data.</text>
</comment>
<dbReference type="EMBL" id="SOZE01000009">
    <property type="protein sequence ID" value="TFF37714.1"/>
    <property type="molecule type" value="Genomic_DNA"/>
</dbReference>
<sequence length="297" mass="34470">MGRSVAHHYLPQFYLKGFTDVAGLFLIYQIRRGAFKMNGKRFSPASHFFVPKDNTVIFGGVEDNFIEESYSRMESKTAKVFDKIRAVNEGYDLAETDIPMLQYFAAELFWRLPAQQPVLAKMAETPSLKQLGISLKNKDTGETVDHPEIEQRILQHPNYTKLLRTMMPLMTYPRLFDCKSPVTIFTFPKGLPAICSDNPLILRHPEKLDLYQDDFILPLTENKILIRIKKLKPRFWSTVKIDIDMLVLLQSNEYACCTDERYPAMLKDLFQKKYQSTDRLRAGIFESIDDEFSLEQS</sequence>
<accession>A0A4Y8SGX8</accession>
<reference evidence="1 2" key="1">
    <citation type="journal article" date="2017" name="Int. J. Syst. Evol. Microbiol.">
        <title>Mucilaginibacterpsychrotolerans sp. nov., isolated from peatlands.</title>
        <authorList>
            <person name="Deng Y."/>
            <person name="Shen L."/>
            <person name="Xu B."/>
            <person name="Liu Y."/>
            <person name="Gu Z."/>
            <person name="Liu H."/>
            <person name="Zhou Y."/>
        </authorList>
    </citation>
    <scope>NUCLEOTIDE SEQUENCE [LARGE SCALE GENOMIC DNA]</scope>
    <source>
        <strain evidence="1 2">NH7-4</strain>
    </source>
</reference>
<dbReference type="Pfam" id="PF14022">
    <property type="entry name" value="DUF4238"/>
    <property type="match status" value="1"/>
</dbReference>
<dbReference type="Proteomes" id="UP000297540">
    <property type="component" value="Unassembled WGS sequence"/>
</dbReference>
<protein>
    <submittedName>
        <fullName evidence="1">DUF4238 domain-containing protein</fullName>
    </submittedName>
</protein>
<evidence type="ECO:0000313" key="1">
    <source>
        <dbReference type="EMBL" id="TFF37714.1"/>
    </source>
</evidence>
<dbReference type="RefSeq" id="WP_133230660.1">
    <property type="nucleotide sequence ID" value="NZ_SOZE01000009.1"/>
</dbReference>
<dbReference type="AlphaFoldDB" id="A0A4Y8SGX8"/>
<organism evidence="1 2">
    <name type="scientific">Mucilaginibacter psychrotolerans</name>
    <dbReference type="NCBI Taxonomy" id="1524096"/>
    <lineage>
        <taxon>Bacteria</taxon>
        <taxon>Pseudomonadati</taxon>
        <taxon>Bacteroidota</taxon>
        <taxon>Sphingobacteriia</taxon>
        <taxon>Sphingobacteriales</taxon>
        <taxon>Sphingobacteriaceae</taxon>
        <taxon>Mucilaginibacter</taxon>
    </lineage>
</organism>